<evidence type="ECO:0000313" key="15">
    <source>
        <dbReference type="Proteomes" id="UP000075238"/>
    </source>
</evidence>
<dbReference type="KEGG" id="cnan:A2G96_02785"/>
<keyword evidence="2" id="KW-0808">Transferase</keyword>
<evidence type="ECO:0000256" key="11">
    <source>
        <dbReference type="ARBA" id="ARBA00075328"/>
    </source>
</evidence>
<dbReference type="Proteomes" id="UP000075238">
    <property type="component" value="Chromosome 1"/>
</dbReference>
<evidence type="ECO:0000256" key="1">
    <source>
        <dbReference type="ARBA" id="ARBA00009919"/>
    </source>
</evidence>
<gene>
    <name evidence="14" type="ORF">A2G96_02785</name>
</gene>
<evidence type="ECO:0000259" key="13">
    <source>
        <dbReference type="Pfam" id="PF00899"/>
    </source>
</evidence>
<evidence type="ECO:0000313" key="14">
    <source>
        <dbReference type="EMBL" id="AMR76751.1"/>
    </source>
</evidence>
<dbReference type="PANTHER" id="PTHR10953:SF102">
    <property type="entry name" value="ADENYLYLTRANSFERASE AND SULFURTRANSFERASE MOCS3"/>
    <property type="match status" value="1"/>
</dbReference>
<accession>A0A142JF89</accession>
<evidence type="ECO:0000256" key="8">
    <source>
        <dbReference type="ARBA" id="ARBA00066884"/>
    </source>
</evidence>
<dbReference type="PANTHER" id="PTHR10953">
    <property type="entry name" value="UBIQUITIN-ACTIVATING ENZYME E1"/>
    <property type="match status" value="1"/>
</dbReference>
<organism evidence="14 15">
    <name type="scientific">Cupriavidus nantongensis</name>
    <dbReference type="NCBI Taxonomy" id="1796606"/>
    <lineage>
        <taxon>Bacteria</taxon>
        <taxon>Pseudomonadati</taxon>
        <taxon>Pseudomonadota</taxon>
        <taxon>Betaproteobacteria</taxon>
        <taxon>Burkholderiales</taxon>
        <taxon>Burkholderiaceae</taxon>
        <taxon>Cupriavidus</taxon>
    </lineage>
</organism>
<dbReference type="EMBL" id="CP014844">
    <property type="protein sequence ID" value="AMR76751.1"/>
    <property type="molecule type" value="Genomic_DNA"/>
</dbReference>
<dbReference type="InterPro" id="IPR000594">
    <property type="entry name" value="ThiF_NAD_FAD-bd"/>
</dbReference>
<comment type="catalytic activity">
    <reaction evidence="5">
        <text>[molybdopterin-synthase sulfur-carrier protein]-C-terminal Gly-Gly + ATP + H(+) = [molybdopterin-synthase sulfur-carrier protein]-C-terminal Gly-Gly-AMP + diphosphate</text>
        <dbReference type="Rhea" id="RHEA:43616"/>
        <dbReference type="Rhea" id="RHEA-COMP:12159"/>
        <dbReference type="Rhea" id="RHEA-COMP:12202"/>
        <dbReference type="ChEBI" id="CHEBI:15378"/>
        <dbReference type="ChEBI" id="CHEBI:30616"/>
        <dbReference type="ChEBI" id="CHEBI:33019"/>
        <dbReference type="ChEBI" id="CHEBI:90618"/>
        <dbReference type="ChEBI" id="CHEBI:90778"/>
        <dbReference type="EC" id="2.7.7.80"/>
    </reaction>
</comment>
<evidence type="ECO:0000256" key="4">
    <source>
        <dbReference type="ARBA" id="ARBA00022840"/>
    </source>
</evidence>
<dbReference type="Gene3D" id="3.40.50.720">
    <property type="entry name" value="NAD(P)-binding Rossmann-like Domain"/>
    <property type="match status" value="1"/>
</dbReference>
<evidence type="ECO:0000256" key="9">
    <source>
        <dbReference type="ARBA" id="ARBA00073635"/>
    </source>
</evidence>
<dbReference type="NCBIfam" id="NF004281">
    <property type="entry name" value="PRK05690.1"/>
    <property type="match status" value="1"/>
</dbReference>
<evidence type="ECO:0000256" key="7">
    <source>
        <dbReference type="ARBA" id="ARBA00063809"/>
    </source>
</evidence>
<dbReference type="AlphaFoldDB" id="A0A142JF89"/>
<dbReference type="InterPro" id="IPR045886">
    <property type="entry name" value="ThiF/MoeB/HesA"/>
</dbReference>
<evidence type="ECO:0000256" key="12">
    <source>
        <dbReference type="ARBA" id="ARBA00078531"/>
    </source>
</evidence>
<reference evidence="14 15" key="1">
    <citation type="submission" date="2016-03" db="EMBL/GenBank/DDBJ databases">
        <title>Complete genome sequence of a novel chlorpyrifos degrading bacterium, Cupriavidus nantongensis sp. X1.</title>
        <authorList>
            <person name="Fang L."/>
        </authorList>
    </citation>
    <scope>NUCLEOTIDE SEQUENCE [LARGE SCALE GENOMIC DNA]</scope>
    <source>
        <strain evidence="14 15">X1</strain>
    </source>
</reference>
<dbReference type="CDD" id="cd00757">
    <property type="entry name" value="ThiF_MoeB_HesA_family"/>
    <property type="match status" value="1"/>
</dbReference>
<keyword evidence="4" id="KW-0067">ATP-binding</keyword>
<dbReference type="SUPFAM" id="SSF69572">
    <property type="entry name" value="Activating enzymes of the ubiquitin-like proteins"/>
    <property type="match status" value="1"/>
</dbReference>
<dbReference type="OrthoDB" id="9804286at2"/>
<comment type="function">
    <text evidence="6">Catalyzes the adenylation by ATP of the carboxyl group of the C-terminal glycine of sulfur carrier protein MoaD.</text>
</comment>
<dbReference type="GO" id="GO:0004792">
    <property type="term" value="F:thiosulfate-cyanide sulfurtransferase activity"/>
    <property type="evidence" value="ECO:0007669"/>
    <property type="project" value="TreeGrafter"/>
</dbReference>
<name>A0A142JF89_9BURK</name>
<proteinExistence type="inferred from homology"/>
<dbReference type="GO" id="GO:0061605">
    <property type="term" value="F:molybdopterin-synthase adenylyltransferase activity"/>
    <property type="evidence" value="ECO:0007669"/>
    <property type="project" value="UniProtKB-EC"/>
</dbReference>
<evidence type="ECO:0000256" key="5">
    <source>
        <dbReference type="ARBA" id="ARBA00052218"/>
    </source>
</evidence>
<dbReference type="GO" id="GO:0008641">
    <property type="term" value="F:ubiquitin-like modifier activating enzyme activity"/>
    <property type="evidence" value="ECO:0007669"/>
    <property type="project" value="InterPro"/>
</dbReference>
<keyword evidence="3" id="KW-0547">Nucleotide-binding</keyword>
<dbReference type="FunFam" id="3.40.50.720:FF:000033">
    <property type="entry name" value="Adenylyltransferase and sulfurtransferase MOCS3"/>
    <property type="match status" value="1"/>
</dbReference>
<dbReference type="Pfam" id="PF00899">
    <property type="entry name" value="ThiF"/>
    <property type="match status" value="1"/>
</dbReference>
<feature type="domain" description="THIF-type NAD/FAD binding fold" evidence="13">
    <location>
        <begin position="25"/>
        <end position="261"/>
    </location>
</feature>
<evidence type="ECO:0000256" key="2">
    <source>
        <dbReference type="ARBA" id="ARBA00022679"/>
    </source>
</evidence>
<keyword evidence="15" id="KW-1185">Reference proteome</keyword>
<evidence type="ECO:0000256" key="6">
    <source>
        <dbReference type="ARBA" id="ARBA00055169"/>
    </source>
</evidence>
<comment type="similarity">
    <text evidence="1">Belongs to the HesA/MoeB/ThiF family.</text>
</comment>
<sequence length="265" mass="27888">MSDATHAGPQDDPSDGLDDEQLLRYSRHILLDELGIEGQRRLLAGHAVVIGAGGLGAAALPFLASAGVGRITVVDNDEVDLTNLQRQIIHTTANVGRPKVDSAREGMLRINPGLDIVTVPARVGDAELDQLVASASVVLDCCDNFATRQAVNRACVHHKVPLVSGAALRFDGQISVFDRRQPDAPCYACLFPPAEPAPEVACATMGVFAPLVGMVGTVQAAEALKLLADVGDSLAGRLLMVNALSMEWTTMRLARTPDCPVCGGH</sequence>
<evidence type="ECO:0000256" key="10">
    <source>
        <dbReference type="ARBA" id="ARBA00075110"/>
    </source>
</evidence>
<dbReference type="RefSeq" id="WP_062796564.1">
    <property type="nucleotide sequence ID" value="NZ_CP014844.1"/>
</dbReference>
<dbReference type="STRING" id="1796606.A2G96_02785"/>
<comment type="subunit">
    <text evidence="7">Homodimer. Forms a stable heterotetrameric complex of 2 MoeB and 2 MoaD during adenylation of MoaD.</text>
</comment>
<dbReference type="GO" id="GO:0005829">
    <property type="term" value="C:cytosol"/>
    <property type="evidence" value="ECO:0007669"/>
    <property type="project" value="TreeGrafter"/>
</dbReference>
<dbReference type="EC" id="2.7.7.80" evidence="8"/>
<dbReference type="InterPro" id="IPR035985">
    <property type="entry name" value="Ubiquitin-activating_enz"/>
</dbReference>
<evidence type="ECO:0000256" key="3">
    <source>
        <dbReference type="ARBA" id="ARBA00022741"/>
    </source>
</evidence>
<dbReference type="GO" id="GO:0005524">
    <property type="term" value="F:ATP binding"/>
    <property type="evidence" value="ECO:0007669"/>
    <property type="project" value="UniProtKB-KW"/>
</dbReference>
<protein>
    <recommendedName>
        <fullName evidence="9">Molybdopterin-synthase adenylyltransferase</fullName>
        <ecNumber evidence="8">2.7.7.80</ecNumber>
    </recommendedName>
    <alternativeName>
        <fullName evidence="12">MoaD protein adenylase</fullName>
    </alternativeName>
    <alternativeName>
        <fullName evidence="10">Molybdopterin-converting factor subunit 1 adenylase</fullName>
    </alternativeName>
    <alternativeName>
        <fullName evidence="11">Sulfur carrier protein MoaD adenylyltransferase</fullName>
    </alternativeName>
</protein>
<dbReference type="GO" id="GO:0008146">
    <property type="term" value="F:sulfotransferase activity"/>
    <property type="evidence" value="ECO:0007669"/>
    <property type="project" value="TreeGrafter"/>
</dbReference>